<gene>
    <name evidence="1" type="ORF">JCM19300_143</name>
</gene>
<reference evidence="1 2" key="1">
    <citation type="journal article" date="2014" name="Genome Announc.">
        <title>Draft Genome Sequences of Marine Flavobacterium Algibacter lectus Strains SS8 and NR4.</title>
        <authorList>
            <person name="Takatani N."/>
            <person name="Nakanishi M."/>
            <person name="Meirelles P."/>
            <person name="Mino S."/>
            <person name="Suda W."/>
            <person name="Oshima K."/>
            <person name="Hattori M."/>
            <person name="Ohkuma M."/>
            <person name="Hosokawa M."/>
            <person name="Miyashita K."/>
            <person name="Thompson F.L."/>
            <person name="Niwa A."/>
            <person name="Sawabe T."/>
            <person name="Sawabe T."/>
        </authorList>
    </citation>
    <scope>NUCLEOTIDE SEQUENCE [LARGE SCALE GENOMIC DNA]</scope>
    <source>
        <strain evidence="1 2">JCM 19300</strain>
    </source>
</reference>
<sequence>MPFMVIAQDIDSPSEIRRETTYEVLGDYGQHLPALTSLVMIIAKKDKKGFWQFTKSYGTTLALTYGLKYAIDKPRPDGRTDGKAFPSGHTSVAFSGASFLQRRYGWEYGIPAYVVAGFVAYSR</sequence>
<organism evidence="1 2">
    <name type="scientific">Algibacter lectus</name>
    <dbReference type="NCBI Taxonomy" id="221126"/>
    <lineage>
        <taxon>Bacteria</taxon>
        <taxon>Pseudomonadati</taxon>
        <taxon>Bacteroidota</taxon>
        <taxon>Flavobacteriia</taxon>
        <taxon>Flavobacteriales</taxon>
        <taxon>Flavobacteriaceae</taxon>
        <taxon>Algibacter</taxon>
    </lineage>
</organism>
<dbReference type="AlphaFoldDB" id="A0A090VIM2"/>
<dbReference type="EMBL" id="BBNQ01000020">
    <property type="protein sequence ID" value="GAL64571.1"/>
    <property type="molecule type" value="Genomic_DNA"/>
</dbReference>
<name>A0A090VIM2_9FLAO</name>
<dbReference type="Proteomes" id="UP000029644">
    <property type="component" value="Unassembled WGS sequence"/>
</dbReference>
<comment type="caution">
    <text evidence="1">The sequence shown here is derived from an EMBL/GenBank/DDBJ whole genome shotgun (WGS) entry which is preliminary data.</text>
</comment>
<evidence type="ECO:0000313" key="2">
    <source>
        <dbReference type="Proteomes" id="UP000029644"/>
    </source>
</evidence>
<protein>
    <submittedName>
        <fullName evidence="1">Membrane-associated phospholipid phosphatase</fullName>
    </submittedName>
</protein>
<evidence type="ECO:0000313" key="1">
    <source>
        <dbReference type="EMBL" id="GAL64571.1"/>
    </source>
</evidence>
<dbReference type="CDD" id="cd03394">
    <property type="entry name" value="PAP2_like_5"/>
    <property type="match status" value="1"/>
</dbReference>
<dbReference type="SUPFAM" id="SSF48317">
    <property type="entry name" value="Acid phosphatase/Vanadium-dependent haloperoxidase"/>
    <property type="match status" value="1"/>
</dbReference>
<dbReference type="InterPro" id="IPR036938">
    <property type="entry name" value="PAP2/HPO_sf"/>
</dbReference>
<proteinExistence type="predicted"/>
<accession>A0A090VIM2</accession>
<dbReference type="Gene3D" id="1.20.144.10">
    <property type="entry name" value="Phosphatidic acid phosphatase type 2/haloperoxidase"/>
    <property type="match status" value="1"/>
</dbReference>